<keyword evidence="2" id="KW-0677">Repeat</keyword>
<dbReference type="PROSITE" id="PS50014">
    <property type="entry name" value="BROMODOMAIN_2"/>
    <property type="match status" value="1"/>
</dbReference>
<dbReference type="Gene3D" id="1.20.920.10">
    <property type="entry name" value="Bromodomain-like"/>
    <property type="match status" value="1"/>
</dbReference>
<keyword evidence="5 8" id="KW-0103">Bromodomain</keyword>
<keyword evidence="4" id="KW-0805">Transcription regulation</keyword>
<dbReference type="SUPFAM" id="SSF47370">
    <property type="entry name" value="Bromodomain"/>
    <property type="match status" value="1"/>
</dbReference>
<name>A0A9D4GKI0_DREPO</name>
<keyword evidence="7" id="KW-0539">Nucleus</keyword>
<evidence type="ECO:0000256" key="5">
    <source>
        <dbReference type="ARBA" id="ARBA00023117"/>
    </source>
</evidence>
<evidence type="ECO:0000313" key="11">
    <source>
        <dbReference type="Proteomes" id="UP000828390"/>
    </source>
</evidence>
<proteinExistence type="predicted"/>
<comment type="subcellular location">
    <subcellularLocation>
        <location evidence="1">Nucleus</location>
    </subcellularLocation>
</comment>
<evidence type="ECO:0000256" key="4">
    <source>
        <dbReference type="ARBA" id="ARBA00023015"/>
    </source>
</evidence>
<dbReference type="PANTHER" id="PTHR16062">
    <property type="entry name" value="SWI/SNF-RELATED"/>
    <property type="match status" value="1"/>
</dbReference>
<gene>
    <name evidence="10" type="ORF">DPMN_118650</name>
</gene>
<dbReference type="EMBL" id="JAIWYP010000005">
    <property type="protein sequence ID" value="KAH3817121.1"/>
    <property type="molecule type" value="Genomic_DNA"/>
</dbReference>
<dbReference type="GO" id="GO:0006368">
    <property type="term" value="P:transcription elongation by RNA polymerase II"/>
    <property type="evidence" value="ECO:0007669"/>
    <property type="project" value="TreeGrafter"/>
</dbReference>
<dbReference type="GO" id="GO:0003682">
    <property type="term" value="F:chromatin binding"/>
    <property type="evidence" value="ECO:0007669"/>
    <property type="project" value="TreeGrafter"/>
</dbReference>
<dbReference type="Proteomes" id="UP000828390">
    <property type="component" value="Unassembled WGS sequence"/>
</dbReference>
<dbReference type="SMART" id="SM00297">
    <property type="entry name" value="BROMO"/>
    <property type="match status" value="1"/>
</dbReference>
<evidence type="ECO:0000256" key="7">
    <source>
        <dbReference type="ARBA" id="ARBA00023242"/>
    </source>
</evidence>
<keyword evidence="6" id="KW-0804">Transcription</keyword>
<comment type="caution">
    <text evidence="10">The sequence shown here is derived from an EMBL/GenBank/DDBJ whole genome shotgun (WGS) entry which is preliminary data.</text>
</comment>
<reference evidence="10" key="2">
    <citation type="submission" date="2020-11" db="EMBL/GenBank/DDBJ databases">
        <authorList>
            <person name="McCartney M.A."/>
            <person name="Auch B."/>
            <person name="Kono T."/>
            <person name="Mallez S."/>
            <person name="Becker A."/>
            <person name="Gohl D.M."/>
            <person name="Silverstein K.A.T."/>
            <person name="Koren S."/>
            <person name="Bechman K.B."/>
            <person name="Herman A."/>
            <person name="Abrahante J.E."/>
            <person name="Garbe J."/>
        </authorList>
    </citation>
    <scope>NUCLEOTIDE SEQUENCE</scope>
    <source>
        <strain evidence="10">Duluth1</strain>
        <tissue evidence="10">Whole animal</tissue>
    </source>
</reference>
<evidence type="ECO:0000256" key="3">
    <source>
        <dbReference type="ARBA" id="ARBA00022853"/>
    </source>
</evidence>
<feature type="domain" description="Bromo" evidence="9">
    <location>
        <begin position="1"/>
        <end position="65"/>
    </location>
</feature>
<dbReference type="Pfam" id="PF00439">
    <property type="entry name" value="Bromodomain"/>
    <property type="match status" value="1"/>
</dbReference>
<dbReference type="PANTHER" id="PTHR16062:SF19">
    <property type="entry name" value="PROTEIN POLYBROMO-1"/>
    <property type="match status" value="1"/>
</dbReference>
<dbReference type="AlphaFoldDB" id="A0A9D4GKI0"/>
<dbReference type="InterPro" id="IPR036427">
    <property type="entry name" value="Bromodomain-like_sf"/>
</dbReference>
<evidence type="ECO:0000313" key="10">
    <source>
        <dbReference type="EMBL" id="KAH3817121.1"/>
    </source>
</evidence>
<evidence type="ECO:0000259" key="9">
    <source>
        <dbReference type="PROSITE" id="PS50014"/>
    </source>
</evidence>
<dbReference type="PRINTS" id="PR00503">
    <property type="entry name" value="BROMODOMAIN"/>
</dbReference>
<accession>A0A9D4GKI0</accession>
<sequence length="82" mass="9675">MEKKTLFQLQLYPNYYDVILEPIDLKMIAKKVLDNEYRTPDDMDRDVTLLVNNAKTFNEPKSPIYKVRIVNDILAKVCQLLN</sequence>
<dbReference type="InterPro" id="IPR001487">
    <property type="entry name" value="Bromodomain"/>
</dbReference>
<reference evidence="10" key="1">
    <citation type="journal article" date="2019" name="bioRxiv">
        <title>The Genome of the Zebra Mussel, Dreissena polymorpha: A Resource for Invasive Species Research.</title>
        <authorList>
            <person name="McCartney M.A."/>
            <person name="Auch B."/>
            <person name="Kono T."/>
            <person name="Mallez S."/>
            <person name="Zhang Y."/>
            <person name="Obille A."/>
            <person name="Becker A."/>
            <person name="Abrahante J.E."/>
            <person name="Garbe J."/>
            <person name="Badalamenti J.P."/>
            <person name="Herman A."/>
            <person name="Mangelson H."/>
            <person name="Liachko I."/>
            <person name="Sullivan S."/>
            <person name="Sone E.D."/>
            <person name="Koren S."/>
            <person name="Silverstein K.A.T."/>
            <person name="Beckman K.B."/>
            <person name="Gohl D.M."/>
        </authorList>
    </citation>
    <scope>NUCLEOTIDE SEQUENCE</scope>
    <source>
        <strain evidence="10">Duluth1</strain>
        <tissue evidence="10">Whole animal</tissue>
    </source>
</reference>
<dbReference type="GO" id="GO:0016586">
    <property type="term" value="C:RSC-type complex"/>
    <property type="evidence" value="ECO:0007669"/>
    <property type="project" value="InterPro"/>
</dbReference>
<evidence type="ECO:0000256" key="2">
    <source>
        <dbReference type="ARBA" id="ARBA00022737"/>
    </source>
</evidence>
<keyword evidence="11" id="KW-1185">Reference proteome</keyword>
<evidence type="ECO:0000256" key="1">
    <source>
        <dbReference type="ARBA" id="ARBA00004123"/>
    </source>
</evidence>
<dbReference type="GO" id="GO:0006338">
    <property type="term" value="P:chromatin remodeling"/>
    <property type="evidence" value="ECO:0007669"/>
    <property type="project" value="InterPro"/>
</dbReference>
<dbReference type="InterPro" id="IPR037382">
    <property type="entry name" value="Rsc/polybromo"/>
</dbReference>
<keyword evidence="3" id="KW-0156">Chromatin regulator</keyword>
<evidence type="ECO:0000256" key="8">
    <source>
        <dbReference type="PROSITE-ProRule" id="PRU00035"/>
    </source>
</evidence>
<organism evidence="10 11">
    <name type="scientific">Dreissena polymorpha</name>
    <name type="common">Zebra mussel</name>
    <name type="synonym">Mytilus polymorpha</name>
    <dbReference type="NCBI Taxonomy" id="45954"/>
    <lineage>
        <taxon>Eukaryota</taxon>
        <taxon>Metazoa</taxon>
        <taxon>Spiralia</taxon>
        <taxon>Lophotrochozoa</taxon>
        <taxon>Mollusca</taxon>
        <taxon>Bivalvia</taxon>
        <taxon>Autobranchia</taxon>
        <taxon>Heteroconchia</taxon>
        <taxon>Euheterodonta</taxon>
        <taxon>Imparidentia</taxon>
        <taxon>Neoheterodontei</taxon>
        <taxon>Myida</taxon>
        <taxon>Dreissenoidea</taxon>
        <taxon>Dreissenidae</taxon>
        <taxon>Dreissena</taxon>
    </lineage>
</organism>
<protein>
    <recommendedName>
        <fullName evidence="9">Bromo domain-containing protein</fullName>
    </recommendedName>
</protein>
<evidence type="ECO:0000256" key="6">
    <source>
        <dbReference type="ARBA" id="ARBA00023163"/>
    </source>
</evidence>